<dbReference type="RefSeq" id="WP_012322102.1">
    <property type="nucleotide sequence ID" value="NC_010505.1"/>
</dbReference>
<evidence type="ECO:0000313" key="2">
    <source>
        <dbReference type="EMBL" id="ACB27158.1"/>
    </source>
</evidence>
<dbReference type="STRING" id="426355.Mrad2831_5201"/>
<dbReference type="GeneID" id="6141272"/>
<feature type="compositionally biased region" description="Pro residues" evidence="1">
    <location>
        <begin position="97"/>
        <end position="128"/>
    </location>
</feature>
<dbReference type="PATRIC" id="fig|426355.14.peg.5267"/>
<dbReference type="HOGENOM" id="CLU_1957038_0_0_5"/>
<feature type="region of interest" description="Disordered" evidence="1">
    <location>
        <begin position="89"/>
        <end position="128"/>
    </location>
</feature>
<gene>
    <name evidence="2" type="ordered locus">Mrad2831_5201</name>
</gene>
<name>B1LW95_METRJ</name>
<dbReference type="EMBL" id="CP001001">
    <property type="protein sequence ID" value="ACB27158.1"/>
    <property type="molecule type" value="Genomic_DNA"/>
</dbReference>
<proteinExistence type="predicted"/>
<dbReference type="KEGG" id="mrd:Mrad2831_5201"/>
<evidence type="ECO:0000313" key="3">
    <source>
        <dbReference type="Proteomes" id="UP000006589"/>
    </source>
</evidence>
<sequence>MRTAFGDGLVTLDARETRARLAEAMAAVKAHPAFATGPRSKALQDAVGAVERALLMSAREAIHTLDVALVEADRPPTAATAAEAHAAIVADLDADAPPAPSRSGPPLPPVGRPRVTVPPPRPRLPPRP</sequence>
<dbReference type="Proteomes" id="UP000006589">
    <property type="component" value="Chromosome"/>
</dbReference>
<dbReference type="AlphaFoldDB" id="B1LW95"/>
<organism evidence="2 3">
    <name type="scientific">Methylobacterium radiotolerans (strain ATCC 27329 / DSM 1819 / JCM 2831 / NBRC 15690 / NCIMB 10815 / 0-1)</name>
    <dbReference type="NCBI Taxonomy" id="426355"/>
    <lineage>
        <taxon>Bacteria</taxon>
        <taxon>Pseudomonadati</taxon>
        <taxon>Pseudomonadota</taxon>
        <taxon>Alphaproteobacteria</taxon>
        <taxon>Hyphomicrobiales</taxon>
        <taxon>Methylobacteriaceae</taxon>
        <taxon>Methylobacterium</taxon>
    </lineage>
</organism>
<dbReference type="OrthoDB" id="8005965at2"/>
<accession>B1LW95</accession>
<protein>
    <submittedName>
        <fullName evidence="2">Uncharacterized protein</fullName>
    </submittedName>
</protein>
<reference evidence="2 3" key="1">
    <citation type="submission" date="2008-03" db="EMBL/GenBank/DDBJ databases">
        <title>Complete sequence of chromosome of Methylobacterium radiotolerans JCM 2831.</title>
        <authorList>
            <consortium name="US DOE Joint Genome Institute"/>
            <person name="Copeland A."/>
            <person name="Lucas S."/>
            <person name="Lapidus A."/>
            <person name="Glavina del Rio T."/>
            <person name="Dalin E."/>
            <person name="Tice H."/>
            <person name="Bruce D."/>
            <person name="Goodwin L."/>
            <person name="Pitluck S."/>
            <person name="Kiss H."/>
            <person name="Brettin T."/>
            <person name="Detter J.C."/>
            <person name="Han C."/>
            <person name="Kuske C.R."/>
            <person name="Schmutz J."/>
            <person name="Larimer F."/>
            <person name="Land M."/>
            <person name="Hauser L."/>
            <person name="Kyrpides N."/>
            <person name="Mikhailova N."/>
            <person name="Marx C.J."/>
            <person name="Richardson P."/>
        </authorList>
    </citation>
    <scope>NUCLEOTIDE SEQUENCE [LARGE SCALE GENOMIC DNA]</scope>
    <source>
        <strain evidence="3">ATCC 27329 / DSM 1819 / JCM 2831 / NBRC 15690 / NCIMB 10815 / 0-1</strain>
    </source>
</reference>
<evidence type="ECO:0000256" key="1">
    <source>
        <dbReference type="SAM" id="MobiDB-lite"/>
    </source>
</evidence>